<feature type="transmembrane region" description="Helical" evidence="1">
    <location>
        <begin position="50"/>
        <end position="67"/>
    </location>
</feature>
<evidence type="ECO:0000313" key="2">
    <source>
        <dbReference type="EMBL" id="TKI98087.1"/>
    </source>
</evidence>
<feature type="non-terminal residue" evidence="2">
    <location>
        <position position="77"/>
    </location>
</feature>
<reference evidence="2 3" key="1">
    <citation type="journal article" date="2019" name="Environ. Microbiol.">
        <title>An active ?-lactamase is a part of an orchestrated cell wall stress resistance network of Bacillus subtilis and related rhizosphere species.</title>
        <authorList>
            <person name="Bucher T."/>
            <person name="Keren-Paz A."/>
            <person name="Hausser J."/>
            <person name="Olender T."/>
            <person name="Cytryn E."/>
            <person name="Kolodkin-Gal I."/>
        </authorList>
    </citation>
    <scope>NUCLEOTIDE SEQUENCE [LARGE SCALE GENOMIC DNA]</scope>
    <source>
        <strain evidence="2 3">I32</strain>
    </source>
</reference>
<name>A0A9X9A6K2_BACCE</name>
<keyword evidence="1" id="KW-0812">Transmembrane</keyword>
<dbReference type="EMBL" id="SZOH01001950">
    <property type="protein sequence ID" value="TKI98087.1"/>
    <property type="molecule type" value="Genomic_DNA"/>
</dbReference>
<evidence type="ECO:0000313" key="3">
    <source>
        <dbReference type="Proteomes" id="UP000308444"/>
    </source>
</evidence>
<accession>A0A9X9A6K2</accession>
<evidence type="ECO:0000256" key="1">
    <source>
        <dbReference type="SAM" id="Phobius"/>
    </source>
</evidence>
<keyword evidence="1" id="KW-1133">Transmembrane helix</keyword>
<proteinExistence type="predicted"/>
<dbReference type="Proteomes" id="UP000308444">
    <property type="component" value="Unassembled WGS sequence"/>
</dbReference>
<keyword evidence="1" id="KW-0472">Membrane</keyword>
<gene>
    <name evidence="2" type="ORF">FC695_24560</name>
</gene>
<comment type="caution">
    <text evidence="2">The sequence shown here is derived from an EMBL/GenBank/DDBJ whole genome shotgun (WGS) entry which is preliminary data.</text>
</comment>
<dbReference type="AlphaFoldDB" id="A0A9X9A6K2"/>
<sequence>MKSYSIHGLKCDLILYNILPLKSILFFSYMVLILEFCIFIMFVLNIYYPYKELGTIALMIGFILLILRKKYLYKLEK</sequence>
<organism evidence="2 3">
    <name type="scientific">Bacillus cereus</name>
    <dbReference type="NCBI Taxonomy" id="1396"/>
    <lineage>
        <taxon>Bacteria</taxon>
        <taxon>Bacillati</taxon>
        <taxon>Bacillota</taxon>
        <taxon>Bacilli</taxon>
        <taxon>Bacillales</taxon>
        <taxon>Bacillaceae</taxon>
        <taxon>Bacillus</taxon>
        <taxon>Bacillus cereus group</taxon>
    </lineage>
</organism>
<feature type="transmembrane region" description="Helical" evidence="1">
    <location>
        <begin position="24"/>
        <end position="44"/>
    </location>
</feature>
<protein>
    <submittedName>
        <fullName evidence="2">Uncharacterized protein</fullName>
    </submittedName>
</protein>